<sequence length="100" mass="11019">MEFCTKFPWKDIYLCFFFLRPEPVVKFFFLLYCEVFLIRGTGSIGSGPRVSIEEDPSEAKSDVGMVLELEGVVLVDAEGMDTLATGGSLSPLPVPPDCGY</sequence>
<keyword evidence="2" id="KW-1185">Reference proteome</keyword>
<comment type="caution">
    <text evidence="1">The sequence shown here is derived from an EMBL/GenBank/DDBJ whole genome shotgun (WGS) entry which is preliminary data.</text>
</comment>
<organism evidence="1 2">
    <name type="scientific">Catharanthus roseus</name>
    <name type="common">Madagascar periwinkle</name>
    <name type="synonym">Vinca rosea</name>
    <dbReference type="NCBI Taxonomy" id="4058"/>
    <lineage>
        <taxon>Eukaryota</taxon>
        <taxon>Viridiplantae</taxon>
        <taxon>Streptophyta</taxon>
        <taxon>Embryophyta</taxon>
        <taxon>Tracheophyta</taxon>
        <taxon>Spermatophyta</taxon>
        <taxon>Magnoliopsida</taxon>
        <taxon>eudicotyledons</taxon>
        <taxon>Gunneridae</taxon>
        <taxon>Pentapetalae</taxon>
        <taxon>asterids</taxon>
        <taxon>lamiids</taxon>
        <taxon>Gentianales</taxon>
        <taxon>Apocynaceae</taxon>
        <taxon>Rauvolfioideae</taxon>
        <taxon>Vinceae</taxon>
        <taxon>Catharanthinae</taxon>
        <taxon>Catharanthus</taxon>
    </lineage>
</organism>
<dbReference type="EMBL" id="CM044703">
    <property type="protein sequence ID" value="KAI5672063.1"/>
    <property type="molecule type" value="Genomic_DNA"/>
</dbReference>
<protein>
    <submittedName>
        <fullName evidence="1">Uncharacterized protein</fullName>
    </submittedName>
</protein>
<evidence type="ECO:0000313" key="1">
    <source>
        <dbReference type="EMBL" id="KAI5672063.1"/>
    </source>
</evidence>
<proteinExistence type="predicted"/>
<dbReference type="Proteomes" id="UP001060085">
    <property type="component" value="Linkage Group LG03"/>
</dbReference>
<accession>A0ACC0BHI4</accession>
<name>A0ACC0BHI4_CATRO</name>
<gene>
    <name evidence="1" type="ORF">M9H77_12427</name>
</gene>
<reference evidence="2" key="1">
    <citation type="journal article" date="2023" name="Nat. Plants">
        <title>Single-cell RNA sequencing provides a high-resolution roadmap for understanding the multicellular compartmentation of specialized metabolism.</title>
        <authorList>
            <person name="Sun S."/>
            <person name="Shen X."/>
            <person name="Li Y."/>
            <person name="Li Y."/>
            <person name="Wang S."/>
            <person name="Li R."/>
            <person name="Zhang H."/>
            <person name="Shen G."/>
            <person name="Guo B."/>
            <person name="Wei J."/>
            <person name="Xu J."/>
            <person name="St-Pierre B."/>
            <person name="Chen S."/>
            <person name="Sun C."/>
        </authorList>
    </citation>
    <scope>NUCLEOTIDE SEQUENCE [LARGE SCALE GENOMIC DNA]</scope>
</reference>
<evidence type="ECO:0000313" key="2">
    <source>
        <dbReference type="Proteomes" id="UP001060085"/>
    </source>
</evidence>